<dbReference type="AlphaFoldDB" id="J9D5E3"/>
<name>J9D5E3_EDHAE</name>
<dbReference type="EMBL" id="AFBI03000048">
    <property type="protein sequence ID" value="EJW03016.1"/>
    <property type="molecule type" value="Genomic_DNA"/>
</dbReference>
<keyword evidence="4" id="KW-0747">Spliceosome</keyword>
<evidence type="ECO:0000256" key="1">
    <source>
        <dbReference type="ARBA" id="ARBA00004123"/>
    </source>
</evidence>
<dbReference type="GO" id="GO:0071013">
    <property type="term" value="C:catalytic step 2 spliceosome"/>
    <property type="evidence" value="ECO:0007669"/>
    <property type="project" value="TreeGrafter"/>
</dbReference>
<evidence type="ECO:0000256" key="4">
    <source>
        <dbReference type="ARBA" id="ARBA00022728"/>
    </source>
</evidence>
<organism evidence="10 11">
    <name type="scientific">Edhazardia aedis (strain USNM 41457)</name>
    <name type="common">Microsporidian parasite</name>
    <dbReference type="NCBI Taxonomy" id="1003232"/>
    <lineage>
        <taxon>Eukaryota</taxon>
        <taxon>Fungi</taxon>
        <taxon>Fungi incertae sedis</taxon>
        <taxon>Microsporidia</taxon>
        <taxon>Edhazardia</taxon>
    </lineage>
</organism>
<reference evidence="10 11" key="1">
    <citation type="submission" date="2011-08" db="EMBL/GenBank/DDBJ databases">
        <authorList>
            <person name="Liu Z.J."/>
            <person name="Shi F.L."/>
            <person name="Lu J.Q."/>
            <person name="Li M."/>
            <person name="Wang Z.L."/>
        </authorList>
    </citation>
    <scope>NUCLEOTIDE SEQUENCE [LARGE SCALE GENOMIC DNA]</scope>
    <source>
        <strain evidence="10 11">USNM 41457</strain>
    </source>
</reference>
<dbReference type="InterPro" id="IPR016654">
    <property type="entry name" value="U6_snRNA_Lsm2"/>
</dbReference>
<evidence type="ECO:0000256" key="8">
    <source>
        <dbReference type="ARBA" id="ARBA00023274"/>
    </source>
</evidence>
<dbReference type="Gene3D" id="2.30.30.100">
    <property type="match status" value="1"/>
</dbReference>
<accession>J9D5E3</accession>
<dbReference type="SMART" id="SM00651">
    <property type="entry name" value="Sm"/>
    <property type="match status" value="1"/>
</dbReference>
<sequence length="97" mass="11176">MLFYSYFATKIGNKIEIELKNDLVIRGILLSVDTFLNFKLTDIEKIDAKRGWEMGLGDLKTCSIRGSCVKFARIGYEIDDLKRLEEASRYRAGKSFK</sequence>
<dbReference type="Pfam" id="PF01423">
    <property type="entry name" value="LSM"/>
    <property type="match status" value="1"/>
</dbReference>
<evidence type="ECO:0000313" key="10">
    <source>
        <dbReference type="EMBL" id="EJW03016.1"/>
    </source>
</evidence>
<dbReference type="PANTHER" id="PTHR13829:SF2">
    <property type="entry name" value="U6 SNRNA-ASSOCIATED SM-LIKE PROTEIN LSM2"/>
    <property type="match status" value="1"/>
</dbReference>
<dbReference type="Proteomes" id="UP000003163">
    <property type="component" value="Unassembled WGS sequence"/>
</dbReference>
<comment type="similarity">
    <text evidence="2">Belongs to the snRNP Sm proteins family.</text>
</comment>
<keyword evidence="3" id="KW-0507">mRNA processing</keyword>
<dbReference type="GO" id="GO:0046540">
    <property type="term" value="C:U4/U6 x U5 tri-snRNP complex"/>
    <property type="evidence" value="ECO:0007669"/>
    <property type="project" value="TreeGrafter"/>
</dbReference>
<comment type="subcellular location">
    <subcellularLocation>
        <location evidence="1">Nucleus</location>
    </subcellularLocation>
</comment>
<keyword evidence="5" id="KW-0694">RNA-binding</keyword>
<evidence type="ECO:0000256" key="7">
    <source>
        <dbReference type="ARBA" id="ARBA00023242"/>
    </source>
</evidence>
<evidence type="ECO:0000313" key="11">
    <source>
        <dbReference type="Proteomes" id="UP000003163"/>
    </source>
</evidence>
<reference evidence="11" key="2">
    <citation type="submission" date="2015-07" db="EMBL/GenBank/DDBJ databases">
        <title>Contrasting host-pathogen interactions and genome evolution in two generalist and specialist microsporidian pathogens of mosquitoes.</title>
        <authorList>
            <consortium name="The Broad Institute Genomics Platform"/>
            <consortium name="The Broad Institute Genome Sequencing Center for Infectious Disease"/>
            <person name="Cuomo C.A."/>
            <person name="Sanscrainte N.D."/>
            <person name="Goldberg J.M."/>
            <person name="Heiman D."/>
            <person name="Young S."/>
            <person name="Zeng Q."/>
            <person name="Becnel J.J."/>
            <person name="Birren B.W."/>
        </authorList>
    </citation>
    <scope>NUCLEOTIDE SEQUENCE [LARGE SCALE GENOMIC DNA]</scope>
    <source>
        <strain evidence="11">USNM 41457</strain>
    </source>
</reference>
<dbReference type="FunCoup" id="J9D5E3">
    <property type="interactions" value="274"/>
</dbReference>
<dbReference type="GO" id="GO:1990726">
    <property type="term" value="C:Lsm1-7-Pat1 complex"/>
    <property type="evidence" value="ECO:0007669"/>
    <property type="project" value="TreeGrafter"/>
</dbReference>
<proteinExistence type="inferred from homology"/>
<keyword evidence="11" id="KW-1185">Reference proteome</keyword>
<dbReference type="GO" id="GO:0005688">
    <property type="term" value="C:U6 snRNP"/>
    <property type="evidence" value="ECO:0007669"/>
    <property type="project" value="TreeGrafter"/>
</dbReference>
<keyword evidence="6" id="KW-0508">mRNA splicing</keyword>
<gene>
    <name evidence="10" type="ORF">EDEG_02598</name>
</gene>
<evidence type="ECO:0000256" key="5">
    <source>
        <dbReference type="ARBA" id="ARBA00022884"/>
    </source>
</evidence>
<dbReference type="HOGENOM" id="CLU_130474_4_0_1"/>
<dbReference type="InterPro" id="IPR010920">
    <property type="entry name" value="LSM_dom_sf"/>
</dbReference>
<protein>
    <recommendedName>
        <fullName evidence="9">Sm domain-containing protein</fullName>
    </recommendedName>
</protein>
<dbReference type="SUPFAM" id="SSF50182">
    <property type="entry name" value="Sm-like ribonucleoproteins"/>
    <property type="match status" value="1"/>
</dbReference>
<comment type="caution">
    <text evidence="10">The sequence shown here is derived from an EMBL/GenBank/DDBJ whole genome shotgun (WGS) entry which is preliminary data.</text>
</comment>
<evidence type="ECO:0000259" key="9">
    <source>
        <dbReference type="SMART" id="SM00651"/>
    </source>
</evidence>
<dbReference type="GO" id="GO:0003723">
    <property type="term" value="F:RNA binding"/>
    <property type="evidence" value="ECO:0007669"/>
    <property type="project" value="UniProtKB-KW"/>
</dbReference>
<dbReference type="OrthoDB" id="10256176at2759"/>
<dbReference type="GO" id="GO:0000398">
    <property type="term" value="P:mRNA splicing, via spliceosome"/>
    <property type="evidence" value="ECO:0007669"/>
    <property type="project" value="TreeGrafter"/>
</dbReference>
<dbReference type="STRING" id="1003232.J9D5E3"/>
<dbReference type="PANTHER" id="PTHR13829">
    <property type="entry name" value="SNRNP CORE PROTEIN FAMILY MEMBER"/>
    <property type="match status" value="1"/>
</dbReference>
<dbReference type="GO" id="GO:0000932">
    <property type="term" value="C:P-body"/>
    <property type="evidence" value="ECO:0007669"/>
    <property type="project" value="TreeGrafter"/>
</dbReference>
<dbReference type="InterPro" id="IPR001163">
    <property type="entry name" value="Sm_dom_euk/arc"/>
</dbReference>
<keyword evidence="8" id="KW-0687">Ribonucleoprotein</keyword>
<dbReference type="VEuPathDB" id="MicrosporidiaDB:EDEG_02598"/>
<dbReference type="OMA" id="DNISCTD"/>
<evidence type="ECO:0000256" key="2">
    <source>
        <dbReference type="ARBA" id="ARBA00006850"/>
    </source>
</evidence>
<keyword evidence="7" id="KW-0539">Nucleus</keyword>
<evidence type="ECO:0000256" key="3">
    <source>
        <dbReference type="ARBA" id="ARBA00022664"/>
    </source>
</evidence>
<dbReference type="GO" id="GO:0071011">
    <property type="term" value="C:precatalytic spliceosome"/>
    <property type="evidence" value="ECO:0007669"/>
    <property type="project" value="TreeGrafter"/>
</dbReference>
<feature type="domain" description="Sm" evidence="9">
    <location>
        <begin position="5"/>
        <end position="74"/>
    </location>
</feature>
<evidence type="ECO:0000256" key="6">
    <source>
        <dbReference type="ARBA" id="ARBA00023187"/>
    </source>
</evidence>
<dbReference type="InParanoid" id="J9D5E3"/>